<reference evidence="1" key="2">
    <citation type="submission" date="2025-09" db="UniProtKB">
        <authorList>
            <consortium name="EnsemblPlants"/>
        </authorList>
    </citation>
    <scope>IDENTIFICATION</scope>
</reference>
<keyword evidence="2" id="KW-1185">Reference proteome</keyword>
<name>A0ACD5TND1_AVESA</name>
<sequence length="121" mass="12794">MTTVNSGFSVKSTSLPGTSCHSNSRTMLATKYSRWSMAMPSPAQILRPTPKGIILISRLPVTSTPSPAPPGRNRSGKNSNGFSHSRSSRPISAIMKFTVAPLGIRYPPISMSSAALCGSTK</sequence>
<accession>A0ACD5TND1</accession>
<protein>
    <submittedName>
        <fullName evidence="1">Uncharacterized protein</fullName>
    </submittedName>
</protein>
<reference evidence="1" key="1">
    <citation type="submission" date="2021-05" db="EMBL/GenBank/DDBJ databases">
        <authorList>
            <person name="Scholz U."/>
            <person name="Mascher M."/>
            <person name="Fiebig A."/>
        </authorList>
    </citation>
    <scope>NUCLEOTIDE SEQUENCE [LARGE SCALE GENOMIC DNA]</scope>
</reference>
<evidence type="ECO:0000313" key="1">
    <source>
        <dbReference type="EnsemblPlants" id="AVESA.00010b.r2.1CG0089790.1.CDS.1"/>
    </source>
</evidence>
<evidence type="ECO:0000313" key="2">
    <source>
        <dbReference type="Proteomes" id="UP001732700"/>
    </source>
</evidence>
<proteinExistence type="predicted"/>
<dbReference type="EnsemblPlants" id="AVESA.00010b.r2.1CG0089790.1">
    <property type="protein sequence ID" value="AVESA.00010b.r2.1CG0089790.1.CDS.1"/>
    <property type="gene ID" value="AVESA.00010b.r2.1CG0089790"/>
</dbReference>
<organism evidence="1 2">
    <name type="scientific">Avena sativa</name>
    <name type="common">Oat</name>
    <dbReference type="NCBI Taxonomy" id="4498"/>
    <lineage>
        <taxon>Eukaryota</taxon>
        <taxon>Viridiplantae</taxon>
        <taxon>Streptophyta</taxon>
        <taxon>Embryophyta</taxon>
        <taxon>Tracheophyta</taxon>
        <taxon>Spermatophyta</taxon>
        <taxon>Magnoliopsida</taxon>
        <taxon>Liliopsida</taxon>
        <taxon>Poales</taxon>
        <taxon>Poaceae</taxon>
        <taxon>BOP clade</taxon>
        <taxon>Pooideae</taxon>
        <taxon>Poodae</taxon>
        <taxon>Poeae</taxon>
        <taxon>Poeae Chloroplast Group 1 (Aveneae type)</taxon>
        <taxon>Aveninae</taxon>
        <taxon>Avena</taxon>
    </lineage>
</organism>
<dbReference type="Proteomes" id="UP001732700">
    <property type="component" value="Chromosome 1C"/>
</dbReference>